<dbReference type="EMBL" id="AMYB01000005">
    <property type="protein sequence ID" value="OAD02283.1"/>
    <property type="molecule type" value="Genomic_DNA"/>
</dbReference>
<dbReference type="InterPro" id="IPR018810">
    <property type="entry name" value="UPF0662"/>
</dbReference>
<gene>
    <name evidence="1" type="ORF">MUCCIDRAFT_143914</name>
</gene>
<dbReference type="Proteomes" id="UP000077051">
    <property type="component" value="Unassembled WGS sequence"/>
</dbReference>
<dbReference type="GO" id="GO:0005634">
    <property type="term" value="C:nucleus"/>
    <property type="evidence" value="ECO:0007669"/>
    <property type="project" value="TreeGrafter"/>
</dbReference>
<reference evidence="1 2" key="1">
    <citation type="submission" date="2015-06" db="EMBL/GenBank/DDBJ databases">
        <title>Expansion of signal transduction pathways in fungi by whole-genome duplication.</title>
        <authorList>
            <consortium name="DOE Joint Genome Institute"/>
            <person name="Corrochano L.M."/>
            <person name="Kuo A."/>
            <person name="Marcet-Houben M."/>
            <person name="Polaino S."/>
            <person name="Salamov A."/>
            <person name="Villalobos J.M."/>
            <person name="Alvarez M.I."/>
            <person name="Avalos J."/>
            <person name="Benito E.P."/>
            <person name="Benoit I."/>
            <person name="Burger G."/>
            <person name="Camino L.P."/>
            <person name="Canovas D."/>
            <person name="Cerda-Olmedo E."/>
            <person name="Cheng J.-F."/>
            <person name="Dominguez A."/>
            <person name="Elias M."/>
            <person name="Eslava A.P."/>
            <person name="Glaser F."/>
            <person name="Grimwood J."/>
            <person name="Gutierrez G."/>
            <person name="Heitman J."/>
            <person name="Henrissat B."/>
            <person name="Iturriaga E.A."/>
            <person name="Lang B.F."/>
            <person name="Lavin J.L."/>
            <person name="Lee S."/>
            <person name="Li W."/>
            <person name="Lindquist E."/>
            <person name="Lopez-Garcia S."/>
            <person name="Luque E.M."/>
            <person name="Marcos A.T."/>
            <person name="Martin J."/>
            <person name="Mccluskey K."/>
            <person name="Medina H.R."/>
            <person name="Miralles-Duran A."/>
            <person name="Miyazaki A."/>
            <person name="Munoz-Torres E."/>
            <person name="Oguiza J.A."/>
            <person name="Ohm R."/>
            <person name="Olmedo M."/>
            <person name="Orejas M."/>
            <person name="Ortiz-Castellanos L."/>
            <person name="Pisabarro A.G."/>
            <person name="Rodriguez-Romero J."/>
            <person name="Ruiz-Herrera J."/>
            <person name="Ruiz-Vazquez R."/>
            <person name="Sanz C."/>
            <person name="Schackwitz W."/>
            <person name="Schmutz J."/>
            <person name="Shahriari M."/>
            <person name="Shelest E."/>
            <person name="Silva-Franco F."/>
            <person name="Soanes D."/>
            <person name="Syed K."/>
            <person name="Tagua V.G."/>
            <person name="Talbot N.J."/>
            <person name="Thon M."/>
            <person name="De Vries R.P."/>
            <person name="Wiebenga A."/>
            <person name="Yadav J.S."/>
            <person name="Braun E.L."/>
            <person name="Baker S."/>
            <person name="Garre V."/>
            <person name="Horwitz B."/>
            <person name="Torres-Martinez S."/>
            <person name="Idnurm A."/>
            <person name="Herrera-Estrella A."/>
            <person name="Gabaldon T."/>
            <person name="Grigoriev I.V."/>
        </authorList>
    </citation>
    <scope>NUCLEOTIDE SEQUENCE [LARGE SCALE GENOMIC DNA]</scope>
    <source>
        <strain evidence="1 2">CBS 277.49</strain>
    </source>
</reference>
<dbReference type="Pfam" id="PF10303">
    <property type="entry name" value="DUF2408"/>
    <property type="match status" value="2"/>
</dbReference>
<keyword evidence="2" id="KW-1185">Reference proteome</keyword>
<dbReference type="OrthoDB" id="2011986at2759"/>
<dbReference type="AlphaFoldDB" id="A0A168KDU4"/>
<organism evidence="1 2">
    <name type="scientific">Mucor lusitanicus CBS 277.49</name>
    <dbReference type="NCBI Taxonomy" id="747725"/>
    <lineage>
        <taxon>Eukaryota</taxon>
        <taxon>Fungi</taxon>
        <taxon>Fungi incertae sedis</taxon>
        <taxon>Mucoromycota</taxon>
        <taxon>Mucoromycotina</taxon>
        <taxon>Mucoromycetes</taxon>
        <taxon>Mucorales</taxon>
        <taxon>Mucorineae</taxon>
        <taxon>Mucoraceae</taxon>
        <taxon>Mucor</taxon>
    </lineage>
</organism>
<evidence type="ECO:0000313" key="2">
    <source>
        <dbReference type="Proteomes" id="UP000077051"/>
    </source>
</evidence>
<dbReference type="VEuPathDB" id="FungiDB:MUCCIDRAFT_143914"/>
<evidence type="ECO:0000313" key="1">
    <source>
        <dbReference type="EMBL" id="OAD02283.1"/>
    </source>
</evidence>
<sequence length="425" mass="48412">MPRHSLEIPILESLITIRHKLSALKKDRDAHPDANLIIPLYKEIETQVELLNETRTGDIWNTASRNRLNDVLDDIMALLSLFFMSIGRNRESPAVYVQLVTVERYLDQLSHMGTYTDTILLENQERLEDIENILYSDASDSTFVKVLKHKLDKCKSSLAVLLANTQDVSESLKPLHEELINLRRKLALLAQKPTGYTAAEVNEIQEKLRELDNAKLQLFQSKPKGEALIEGLLEQLHEESQDLKASTNSVSESLAPIVDRLKQIKSQLERLALTHKWTLRETDLYTYHLQLQEVEKLRMDGNFKDPNSDTIPEGQAVVNFLLRGCYRIMAKMLSENVPVAEALMPVHNQLSTVRRCLVEVTKWGKPDSVRDLYPYQMKLASIDNMRVNGTFCDEEGNIPEGQAICVALLNECYDILHELIALADA</sequence>
<name>A0A168KDU4_MUCCL</name>
<dbReference type="GO" id="GO:0005737">
    <property type="term" value="C:cytoplasm"/>
    <property type="evidence" value="ECO:0007669"/>
    <property type="project" value="TreeGrafter"/>
</dbReference>
<dbReference type="PANTHER" id="PTHR28086">
    <property type="entry name" value="UPF0662 PROTEIN YPL260W"/>
    <property type="match status" value="1"/>
</dbReference>
<comment type="caution">
    <text evidence="1">The sequence shown here is derived from an EMBL/GenBank/DDBJ whole genome shotgun (WGS) entry which is preliminary data.</text>
</comment>
<accession>A0A168KDU4</accession>
<protein>
    <submittedName>
        <fullName evidence="1">Uncharacterized protein</fullName>
    </submittedName>
</protein>
<proteinExistence type="predicted"/>
<dbReference type="PANTHER" id="PTHR28086:SF1">
    <property type="entry name" value="CU(2+) SUPPRESSING AND BLEOMYCIN SENSITIVE PROTEIN 1"/>
    <property type="match status" value="1"/>
</dbReference>
<dbReference type="STRING" id="747725.A0A168KDU4"/>